<keyword evidence="4" id="KW-0418">Kinase</keyword>
<dbReference type="AlphaFoldDB" id="A0A1H3UTF4"/>
<dbReference type="GO" id="GO:0016301">
    <property type="term" value="F:kinase activity"/>
    <property type="evidence" value="ECO:0007669"/>
    <property type="project" value="UniProtKB-KW"/>
</dbReference>
<dbReference type="Pfam" id="PF07005">
    <property type="entry name" value="SBD_N"/>
    <property type="match status" value="1"/>
</dbReference>
<dbReference type="Gene3D" id="3.40.980.20">
    <property type="entry name" value="Four-carbon acid sugar kinase, nucleotide binding domain"/>
    <property type="match status" value="1"/>
</dbReference>
<dbReference type="InterPro" id="IPR042213">
    <property type="entry name" value="NBD_C_sf"/>
</dbReference>
<evidence type="ECO:0000313" key="10">
    <source>
        <dbReference type="Proteomes" id="UP000198935"/>
    </source>
</evidence>
<sequence length="430" mass="46911">MRIGIIADDLTGANDSGVQLSRRGLQTSVRFDVSDNDIAAEKAIVLDTDSRSLQQTEAYDRVRRAARFLKENHFPVIYKKIDSTLRGNLGAEADATYDELLPDFVVIAPAYPKNGRKIVSGHLYLHDIPVNETEIANDPKCPVDQSDVGHVFQKQTNRPIGHIYKQDLKNGFDTVKAKMDAFLKAGIPYLLFDSETEEELRAAATFVHQSGYNIVWLGSAGLANYLPDIYHIKDNHSMPAKVNTNASPVLLVAGSVSSVTRKQLEAFLYHERVEGIMVTAALLLSEQTWKTEIAKAAAKAKTAYSKGYHVAIYPTGDKSAVNEAQKLGERLGYEKAEVSTLIVQRLGYLTNLLLNDISFSGIILTGGDTAKQVCTSIGAAGIQLLDEIETGIPLGKLIGRHEIHAVTKAGAFGTEETFIKAAKILQGADL</sequence>
<keyword evidence="2" id="KW-0808">Transferase</keyword>
<evidence type="ECO:0000256" key="1">
    <source>
        <dbReference type="ARBA" id="ARBA00005715"/>
    </source>
</evidence>
<dbReference type="InterPro" id="IPR031475">
    <property type="entry name" value="NBD_C"/>
</dbReference>
<evidence type="ECO:0000256" key="2">
    <source>
        <dbReference type="ARBA" id="ARBA00022679"/>
    </source>
</evidence>
<dbReference type="OrthoDB" id="9778478at2"/>
<evidence type="ECO:0000259" key="7">
    <source>
        <dbReference type="Pfam" id="PF07005"/>
    </source>
</evidence>
<name>A0A1H3UTF4_9BACI</name>
<comment type="similarity">
    <text evidence="1">Belongs to the four-carbon acid sugar kinase family.</text>
</comment>
<dbReference type="GO" id="GO:0005524">
    <property type="term" value="F:ATP binding"/>
    <property type="evidence" value="ECO:0007669"/>
    <property type="project" value="UniProtKB-KW"/>
</dbReference>
<dbReference type="SUPFAM" id="SSF142764">
    <property type="entry name" value="YgbK-like"/>
    <property type="match status" value="1"/>
</dbReference>
<dbReference type="EMBL" id="FNPI01000026">
    <property type="protein sequence ID" value="SDZ65692.1"/>
    <property type="molecule type" value="Genomic_DNA"/>
</dbReference>
<keyword evidence="5" id="KW-0067">ATP-binding</keyword>
<gene>
    <name evidence="9" type="ORF">SAMN05421736_12620</name>
</gene>
<evidence type="ECO:0000313" key="9">
    <source>
        <dbReference type="EMBL" id="SDZ65692.1"/>
    </source>
</evidence>
<protein>
    <submittedName>
        <fullName evidence="9">Uncharacterized conserved protein YgbK, DUF1537 family</fullName>
    </submittedName>
</protein>
<evidence type="ECO:0000256" key="6">
    <source>
        <dbReference type="ARBA" id="ARBA00023277"/>
    </source>
</evidence>
<feature type="domain" description="Four-carbon acid sugar kinase N-terminal" evidence="7">
    <location>
        <begin position="3"/>
        <end position="226"/>
    </location>
</feature>
<feature type="domain" description="Four-carbon acid sugar kinase nucleotide binding" evidence="8">
    <location>
        <begin position="250"/>
        <end position="418"/>
    </location>
</feature>
<dbReference type="Proteomes" id="UP000198935">
    <property type="component" value="Unassembled WGS sequence"/>
</dbReference>
<evidence type="ECO:0000259" key="8">
    <source>
        <dbReference type="Pfam" id="PF17042"/>
    </source>
</evidence>
<organism evidence="9 10">
    <name type="scientific">Evansella caseinilytica</name>
    <dbReference type="NCBI Taxonomy" id="1503961"/>
    <lineage>
        <taxon>Bacteria</taxon>
        <taxon>Bacillati</taxon>
        <taxon>Bacillota</taxon>
        <taxon>Bacilli</taxon>
        <taxon>Bacillales</taxon>
        <taxon>Bacillaceae</taxon>
        <taxon>Evansella</taxon>
    </lineage>
</organism>
<reference evidence="10" key="1">
    <citation type="submission" date="2016-10" db="EMBL/GenBank/DDBJ databases">
        <authorList>
            <person name="Varghese N."/>
            <person name="Submissions S."/>
        </authorList>
    </citation>
    <scope>NUCLEOTIDE SEQUENCE [LARGE SCALE GENOMIC DNA]</scope>
    <source>
        <strain evidence="10">SP</strain>
    </source>
</reference>
<proteinExistence type="inferred from homology"/>
<dbReference type="InterPro" id="IPR037051">
    <property type="entry name" value="4-carb_acid_sugar_kinase_N_sf"/>
</dbReference>
<dbReference type="InterPro" id="IPR010737">
    <property type="entry name" value="4-carb_acid_sugar_kinase_N"/>
</dbReference>
<evidence type="ECO:0000256" key="3">
    <source>
        <dbReference type="ARBA" id="ARBA00022741"/>
    </source>
</evidence>
<keyword evidence="3" id="KW-0547">Nucleotide-binding</keyword>
<dbReference type="Gene3D" id="3.40.50.10840">
    <property type="entry name" value="Putative sugar-binding, N-terminal domain"/>
    <property type="match status" value="1"/>
</dbReference>
<evidence type="ECO:0000256" key="5">
    <source>
        <dbReference type="ARBA" id="ARBA00022840"/>
    </source>
</evidence>
<dbReference type="STRING" id="1503961.SAMN05421736_12620"/>
<dbReference type="Pfam" id="PF17042">
    <property type="entry name" value="NBD_C"/>
    <property type="match status" value="1"/>
</dbReference>
<accession>A0A1H3UTF4</accession>
<keyword evidence="10" id="KW-1185">Reference proteome</keyword>
<keyword evidence="6" id="KW-0119">Carbohydrate metabolism</keyword>
<evidence type="ECO:0000256" key="4">
    <source>
        <dbReference type="ARBA" id="ARBA00022777"/>
    </source>
</evidence>